<dbReference type="WBParaSite" id="PSAMB.scaffold3653size17424.g22123.t1">
    <property type="protein sequence ID" value="PSAMB.scaffold3653size17424.g22123.t1"/>
    <property type="gene ID" value="PSAMB.scaffold3653size17424.g22123"/>
</dbReference>
<dbReference type="AlphaFoldDB" id="A0A914WB36"/>
<evidence type="ECO:0000313" key="3">
    <source>
        <dbReference type="WBParaSite" id="PSAMB.scaffold3653size17424.g22123.t1"/>
    </source>
</evidence>
<keyword evidence="2" id="KW-1185">Reference proteome</keyword>
<accession>A0A914WB36</accession>
<evidence type="ECO:0000256" key="1">
    <source>
        <dbReference type="SAM" id="MobiDB-lite"/>
    </source>
</evidence>
<protein>
    <submittedName>
        <fullName evidence="3">Uncharacterized protein</fullName>
    </submittedName>
</protein>
<feature type="region of interest" description="Disordered" evidence="1">
    <location>
        <begin position="50"/>
        <end position="71"/>
    </location>
</feature>
<dbReference type="Proteomes" id="UP000887566">
    <property type="component" value="Unplaced"/>
</dbReference>
<evidence type="ECO:0000313" key="2">
    <source>
        <dbReference type="Proteomes" id="UP000887566"/>
    </source>
</evidence>
<proteinExistence type="predicted"/>
<sequence>MSGEAILVDGEMLLRFLSLELKMKTAVLLMLMLIIAVVAGEPLPVPEQEQNLRRQWSPRHQPRPWAAAHRSPAYDAPKKIWRRKERALPNIPENRYQANCYRDSHGSLIC</sequence>
<reference evidence="3" key="1">
    <citation type="submission" date="2022-11" db="UniProtKB">
        <authorList>
            <consortium name="WormBaseParasite"/>
        </authorList>
    </citation>
    <scope>IDENTIFICATION</scope>
</reference>
<name>A0A914WB36_9BILA</name>
<organism evidence="2 3">
    <name type="scientific">Plectus sambesii</name>
    <dbReference type="NCBI Taxonomy" id="2011161"/>
    <lineage>
        <taxon>Eukaryota</taxon>
        <taxon>Metazoa</taxon>
        <taxon>Ecdysozoa</taxon>
        <taxon>Nematoda</taxon>
        <taxon>Chromadorea</taxon>
        <taxon>Plectida</taxon>
        <taxon>Plectina</taxon>
        <taxon>Plectoidea</taxon>
        <taxon>Plectidae</taxon>
        <taxon>Plectus</taxon>
    </lineage>
</organism>